<protein>
    <submittedName>
        <fullName evidence="2">CLUMA_CG009839, isoform A</fullName>
    </submittedName>
</protein>
<evidence type="ECO:0000313" key="3">
    <source>
        <dbReference type="Proteomes" id="UP000183832"/>
    </source>
</evidence>
<keyword evidence="3" id="KW-1185">Reference proteome</keyword>
<proteinExistence type="predicted"/>
<accession>A0A1J1I7Y2</accession>
<dbReference type="Proteomes" id="UP000183832">
    <property type="component" value="Unassembled WGS sequence"/>
</dbReference>
<gene>
    <name evidence="2" type="ORF">CLUMA_CG009839</name>
</gene>
<sequence length="85" mass="9758">MTCTGLESSTLSTFCTKDAQVNFTTSPTRMENTMRHTKNVPYQQEQETNEHHIFSCAKGEIGNLSDGKLESNQQQNRDYIQRIKE</sequence>
<dbReference type="EMBL" id="CVRI01000043">
    <property type="protein sequence ID" value="CRK96423.1"/>
    <property type="molecule type" value="Genomic_DNA"/>
</dbReference>
<feature type="region of interest" description="Disordered" evidence="1">
    <location>
        <begin position="65"/>
        <end position="85"/>
    </location>
</feature>
<dbReference type="AlphaFoldDB" id="A0A1J1I7Y2"/>
<organism evidence="2 3">
    <name type="scientific">Clunio marinus</name>
    <dbReference type="NCBI Taxonomy" id="568069"/>
    <lineage>
        <taxon>Eukaryota</taxon>
        <taxon>Metazoa</taxon>
        <taxon>Ecdysozoa</taxon>
        <taxon>Arthropoda</taxon>
        <taxon>Hexapoda</taxon>
        <taxon>Insecta</taxon>
        <taxon>Pterygota</taxon>
        <taxon>Neoptera</taxon>
        <taxon>Endopterygota</taxon>
        <taxon>Diptera</taxon>
        <taxon>Nematocera</taxon>
        <taxon>Chironomoidea</taxon>
        <taxon>Chironomidae</taxon>
        <taxon>Clunio</taxon>
    </lineage>
</organism>
<evidence type="ECO:0000313" key="2">
    <source>
        <dbReference type="EMBL" id="CRK96423.1"/>
    </source>
</evidence>
<reference evidence="2 3" key="1">
    <citation type="submission" date="2015-04" db="EMBL/GenBank/DDBJ databases">
        <authorList>
            <person name="Syromyatnikov M.Y."/>
            <person name="Popov V.N."/>
        </authorList>
    </citation>
    <scope>NUCLEOTIDE SEQUENCE [LARGE SCALE GENOMIC DNA]</scope>
</reference>
<evidence type="ECO:0000256" key="1">
    <source>
        <dbReference type="SAM" id="MobiDB-lite"/>
    </source>
</evidence>
<name>A0A1J1I7Y2_9DIPT</name>